<keyword evidence="3 9" id="KW-0813">Transport</keyword>
<keyword evidence="7 8" id="KW-0472">Membrane</keyword>
<dbReference type="InterPro" id="IPR018108">
    <property type="entry name" value="MCP_transmembrane"/>
</dbReference>
<evidence type="ECO:0000256" key="5">
    <source>
        <dbReference type="ARBA" id="ARBA00022737"/>
    </source>
</evidence>
<keyword evidence="5" id="KW-0677">Repeat</keyword>
<feature type="signal peptide" evidence="10">
    <location>
        <begin position="1"/>
        <end position="16"/>
    </location>
</feature>
<evidence type="ECO:0000256" key="10">
    <source>
        <dbReference type="SAM" id="SignalP"/>
    </source>
</evidence>
<evidence type="ECO:0000256" key="7">
    <source>
        <dbReference type="ARBA" id="ARBA00023136"/>
    </source>
</evidence>
<comment type="subcellular location">
    <subcellularLocation>
        <location evidence="1">Membrane</location>
        <topology evidence="1">Multi-pass membrane protein</topology>
    </subcellularLocation>
</comment>
<feature type="repeat" description="Solcar" evidence="8">
    <location>
        <begin position="39"/>
        <end position="179"/>
    </location>
</feature>
<evidence type="ECO:0000256" key="4">
    <source>
        <dbReference type="ARBA" id="ARBA00022692"/>
    </source>
</evidence>
<reference evidence="11 12" key="1">
    <citation type="submission" date="2024-03" db="EMBL/GenBank/DDBJ databases">
        <title>Aureococcus anophagefferens CCMP1851 and Kratosvirus quantuckense: Draft genome of a second virus-susceptible host strain in the model system.</title>
        <authorList>
            <person name="Chase E."/>
            <person name="Truchon A.R."/>
            <person name="Schepens W."/>
            <person name="Wilhelm S.W."/>
        </authorList>
    </citation>
    <scope>NUCLEOTIDE SEQUENCE [LARGE SCALE GENOMIC DNA]</scope>
    <source>
        <strain evidence="11 12">CCMP1851</strain>
    </source>
</reference>
<evidence type="ECO:0000256" key="6">
    <source>
        <dbReference type="ARBA" id="ARBA00022989"/>
    </source>
</evidence>
<dbReference type="Gene3D" id="1.50.40.10">
    <property type="entry name" value="Mitochondrial carrier domain"/>
    <property type="match status" value="1"/>
</dbReference>
<dbReference type="Pfam" id="PF00153">
    <property type="entry name" value="Mito_carr"/>
    <property type="match status" value="2"/>
</dbReference>
<evidence type="ECO:0000313" key="11">
    <source>
        <dbReference type="EMBL" id="KAK7241025.1"/>
    </source>
</evidence>
<dbReference type="PROSITE" id="PS50920">
    <property type="entry name" value="SOLCAR"/>
    <property type="match status" value="1"/>
</dbReference>
<evidence type="ECO:0000256" key="3">
    <source>
        <dbReference type="ARBA" id="ARBA00022448"/>
    </source>
</evidence>
<dbReference type="Proteomes" id="UP001363151">
    <property type="component" value="Unassembled WGS sequence"/>
</dbReference>
<feature type="chain" id="PRO_5047364132" evidence="10">
    <location>
        <begin position="17"/>
        <end position="234"/>
    </location>
</feature>
<comment type="caution">
    <text evidence="11">The sequence shown here is derived from an EMBL/GenBank/DDBJ whole genome shotgun (WGS) entry which is preliminary data.</text>
</comment>
<dbReference type="InterPro" id="IPR023395">
    <property type="entry name" value="MCP_dom_sf"/>
</dbReference>
<protein>
    <submittedName>
        <fullName evidence="11">S-adenosyl-L-methionine transmembrane transporter</fullName>
    </submittedName>
</protein>
<dbReference type="PANTHER" id="PTHR45667">
    <property type="entry name" value="S-ADENOSYLMETHIONINE MITOCHONDRIAL CARRIER PROTEIN"/>
    <property type="match status" value="1"/>
</dbReference>
<comment type="similarity">
    <text evidence="2 9">Belongs to the mitochondrial carrier (TC 2.A.29) family.</text>
</comment>
<organism evidence="11 12">
    <name type="scientific">Aureococcus anophagefferens</name>
    <name type="common">Harmful bloom alga</name>
    <dbReference type="NCBI Taxonomy" id="44056"/>
    <lineage>
        <taxon>Eukaryota</taxon>
        <taxon>Sar</taxon>
        <taxon>Stramenopiles</taxon>
        <taxon>Ochrophyta</taxon>
        <taxon>Pelagophyceae</taxon>
        <taxon>Pelagomonadales</taxon>
        <taxon>Pelagomonadaceae</taxon>
        <taxon>Aureococcus</taxon>
    </lineage>
</organism>
<dbReference type="EMBL" id="JBBJCI010000207">
    <property type="protein sequence ID" value="KAK7241025.1"/>
    <property type="molecule type" value="Genomic_DNA"/>
</dbReference>
<keyword evidence="12" id="KW-1185">Reference proteome</keyword>
<evidence type="ECO:0000256" key="1">
    <source>
        <dbReference type="ARBA" id="ARBA00004141"/>
    </source>
</evidence>
<sequence>MRLVVLAALAFAAADARVASSRASRAVVAVDGKSWRSQMTFTDRMAAGSGARAVAQTCLHPIDVMRTRLQAKSITSALTPRTFLKGITPQFALAIPAGALQFTCYEWAKERFARRHMTGALPEIRRLMTGGAGAHRRAFAAVVHEEGAAALMKGVVPRVAFLAPLAAITLSLYETFGKASLARLAEIPGPPLASRRFDARAFPRDGAIETASTPGAALDVAARDDAAAAVKLRS</sequence>
<gene>
    <name evidence="11" type="ORF">SO694_00054239</name>
</gene>
<dbReference type="SUPFAM" id="SSF103506">
    <property type="entry name" value="Mitochondrial carrier"/>
    <property type="match status" value="1"/>
</dbReference>
<keyword evidence="10" id="KW-0732">Signal</keyword>
<evidence type="ECO:0000256" key="9">
    <source>
        <dbReference type="RuleBase" id="RU000488"/>
    </source>
</evidence>
<keyword evidence="4 8" id="KW-0812">Transmembrane</keyword>
<evidence type="ECO:0000313" key="12">
    <source>
        <dbReference type="Proteomes" id="UP001363151"/>
    </source>
</evidence>
<name>A0ABR1FXR6_AURAN</name>
<evidence type="ECO:0000256" key="8">
    <source>
        <dbReference type="PROSITE-ProRule" id="PRU00282"/>
    </source>
</evidence>
<keyword evidence="6" id="KW-1133">Transmembrane helix</keyword>
<evidence type="ECO:0000256" key="2">
    <source>
        <dbReference type="ARBA" id="ARBA00006375"/>
    </source>
</evidence>
<proteinExistence type="inferred from homology"/>
<accession>A0ABR1FXR6</accession>